<keyword evidence="1" id="KW-0812">Transmembrane</keyword>
<sequence>MKKTRGDRGLTIKYAALQGNYWMLFGAVFTFIAVFLLSQGFKAGD</sequence>
<organism evidence="2 3">
    <name type="scientific">Hungatella hathewayi DSM 13479</name>
    <dbReference type="NCBI Taxonomy" id="566550"/>
    <lineage>
        <taxon>Bacteria</taxon>
        <taxon>Bacillati</taxon>
        <taxon>Bacillota</taxon>
        <taxon>Clostridia</taxon>
        <taxon>Lachnospirales</taxon>
        <taxon>Lachnospiraceae</taxon>
        <taxon>Hungatella</taxon>
    </lineage>
</organism>
<evidence type="ECO:0000313" key="3">
    <source>
        <dbReference type="Proteomes" id="UP000004968"/>
    </source>
</evidence>
<dbReference type="HOGENOM" id="CLU_3209348_0_0_9"/>
<gene>
    <name evidence="2" type="ORF">CLOSTHATH_00151</name>
</gene>
<evidence type="ECO:0000256" key="1">
    <source>
        <dbReference type="SAM" id="Phobius"/>
    </source>
</evidence>
<evidence type="ECO:0000313" key="2">
    <source>
        <dbReference type="EMBL" id="EFD01600.1"/>
    </source>
</evidence>
<feature type="non-terminal residue" evidence="2">
    <location>
        <position position="45"/>
    </location>
</feature>
<keyword evidence="1" id="KW-0472">Membrane</keyword>
<name>D3A981_9FIRM</name>
<accession>D3A981</accession>
<dbReference type="EMBL" id="ACIO01000013">
    <property type="protein sequence ID" value="EFD01600.1"/>
    <property type="molecule type" value="Genomic_DNA"/>
</dbReference>
<feature type="transmembrane region" description="Helical" evidence="1">
    <location>
        <begin position="21"/>
        <end position="41"/>
    </location>
</feature>
<dbReference type="Proteomes" id="UP000004968">
    <property type="component" value="Unassembled WGS sequence"/>
</dbReference>
<protein>
    <submittedName>
        <fullName evidence="2">Uncharacterized protein</fullName>
    </submittedName>
</protein>
<comment type="caution">
    <text evidence="2">The sequence shown here is derived from an EMBL/GenBank/DDBJ whole genome shotgun (WGS) entry which is preliminary data.</text>
</comment>
<keyword evidence="1" id="KW-1133">Transmembrane helix</keyword>
<reference evidence="2 3" key="1">
    <citation type="submission" date="2010-01" db="EMBL/GenBank/DDBJ databases">
        <authorList>
            <person name="Weinstock G."/>
            <person name="Sodergren E."/>
            <person name="Clifton S."/>
            <person name="Fulton L."/>
            <person name="Fulton B."/>
            <person name="Courtney L."/>
            <person name="Fronick C."/>
            <person name="Harrison M."/>
            <person name="Strong C."/>
            <person name="Farmer C."/>
            <person name="Delahaunty K."/>
            <person name="Markovic C."/>
            <person name="Hall O."/>
            <person name="Minx P."/>
            <person name="Tomlinson C."/>
            <person name="Mitreva M."/>
            <person name="Nelson J."/>
            <person name="Hou S."/>
            <person name="Wollam A."/>
            <person name="Pepin K.H."/>
            <person name="Johnson M."/>
            <person name="Bhonagiri V."/>
            <person name="Nash W.E."/>
            <person name="Warren W."/>
            <person name="Chinwalla A."/>
            <person name="Mardis E.R."/>
            <person name="Wilson R.K."/>
        </authorList>
    </citation>
    <scope>NUCLEOTIDE SEQUENCE [LARGE SCALE GENOMIC DNA]</scope>
    <source>
        <strain evidence="2 3">DSM 13479</strain>
    </source>
</reference>
<dbReference type="AlphaFoldDB" id="D3A981"/>
<proteinExistence type="predicted"/>